<evidence type="ECO:0000256" key="2">
    <source>
        <dbReference type="SAM" id="SignalP"/>
    </source>
</evidence>
<proteinExistence type="predicted"/>
<feature type="signal peptide" evidence="2">
    <location>
        <begin position="1"/>
        <end position="30"/>
    </location>
</feature>
<feature type="chain" id="PRO_5007285146" evidence="2">
    <location>
        <begin position="31"/>
        <end position="330"/>
    </location>
</feature>
<keyword evidence="2" id="KW-0732">Signal</keyword>
<name>A0A131YGG1_RHIAP</name>
<feature type="compositionally biased region" description="Acidic residues" evidence="1">
    <location>
        <begin position="73"/>
        <end position="82"/>
    </location>
</feature>
<protein>
    <submittedName>
        <fullName evidence="3">Uncharacterized protein</fullName>
    </submittedName>
</protein>
<feature type="compositionally biased region" description="Acidic residues" evidence="1">
    <location>
        <begin position="100"/>
        <end position="116"/>
    </location>
</feature>
<feature type="compositionally biased region" description="Low complexity" evidence="1">
    <location>
        <begin position="160"/>
        <end position="212"/>
    </location>
</feature>
<dbReference type="EMBL" id="GEDV01010520">
    <property type="protein sequence ID" value="JAP78037.1"/>
    <property type="molecule type" value="Transcribed_RNA"/>
</dbReference>
<organism evidence="3">
    <name type="scientific">Rhipicephalus appendiculatus</name>
    <name type="common">Brown ear tick</name>
    <dbReference type="NCBI Taxonomy" id="34631"/>
    <lineage>
        <taxon>Eukaryota</taxon>
        <taxon>Metazoa</taxon>
        <taxon>Ecdysozoa</taxon>
        <taxon>Arthropoda</taxon>
        <taxon>Chelicerata</taxon>
        <taxon>Arachnida</taxon>
        <taxon>Acari</taxon>
        <taxon>Parasitiformes</taxon>
        <taxon>Ixodida</taxon>
        <taxon>Ixodoidea</taxon>
        <taxon>Ixodidae</taxon>
        <taxon>Rhipicephalinae</taxon>
        <taxon>Rhipicephalus</taxon>
        <taxon>Rhipicephalus</taxon>
    </lineage>
</organism>
<accession>A0A131YGG1</accession>
<evidence type="ECO:0000313" key="3">
    <source>
        <dbReference type="EMBL" id="JAP78037.1"/>
    </source>
</evidence>
<dbReference type="AlphaFoldDB" id="A0A131YGG1"/>
<evidence type="ECO:0000256" key="1">
    <source>
        <dbReference type="SAM" id="MobiDB-lite"/>
    </source>
</evidence>
<sequence>MAARGLRSSSNFRLAVVLLLAVSTAHRVEARSAHVVSHVASHVVHEPLLAVRQAGAPSSVVADSLAPTTTELTEEFDDDDDGGAAVAGAGNASPGGVGGADEEDEASPVEEQEEEASSTTTAASSTREPSVAPTRPSLSNAYPPVRVSTPKVENEPPVHTSPSTTRSTTTTTTTTSTTTTRRPTTTTPTTTTTTTRRATTAAALVPPAAAPARPRRPPTTYSVPTQSRSDDSACPRREDIHPCQCIELPSKIPGDVETVATCKNIRNHQVLSDALKGFQHHRINFFVLDSCKLPPFPNGLFHNVDVEWMEVLNSTVQFQKNFFTCSKDCL</sequence>
<feature type="compositionally biased region" description="Low complexity" evidence="1">
    <location>
        <begin position="117"/>
        <end position="130"/>
    </location>
</feature>
<feature type="region of interest" description="Disordered" evidence="1">
    <location>
        <begin position="73"/>
        <end position="235"/>
    </location>
</feature>
<reference evidence="3" key="1">
    <citation type="journal article" date="2016" name="Ticks Tick Borne Dis.">
        <title>De novo assembly and annotation of the salivary gland transcriptome of Rhipicephalus appendiculatus male and female ticks during blood feeding.</title>
        <authorList>
            <person name="de Castro M.H."/>
            <person name="de Klerk D."/>
            <person name="Pienaar R."/>
            <person name="Latif A.A."/>
            <person name="Rees D.J."/>
            <person name="Mans B.J."/>
        </authorList>
    </citation>
    <scope>NUCLEOTIDE SEQUENCE</scope>
    <source>
        <tissue evidence="3">Salivary glands</tissue>
    </source>
</reference>
<feature type="compositionally biased region" description="Low complexity" evidence="1">
    <location>
        <begin position="83"/>
        <end position="92"/>
    </location>
</feature>